<dbReference type="InterPro" id="IPR051409">
    <property type="entry name" value="Atypical_kinase_ADCK"/>
</dbReference>
<dbReference type="InParanoid" id="A0A2K1QJY3"/>
<evidence type="ECO:0000256" key="5">
    <source>
        <dbReference type="SAM" id="MobiDB-lite"/>
    </source>
</evidence>
<feature type="compositionally biased region" description="Basic and acidic residues" evidence="5">
    <location>
        <begin position="371"/>
        <end position="392"/>
    </location>
</feature>
<dbReference type="PANTHER" id="PTHR43851:SF3">
    <property type="entry name" value="COENZYME Q8"/>
    <property type="match status" value="1"/>
</dbReference>
<keyword evidence="4" id="KW-0067">ATP-binding</keyword>
<gene>
    <name evidence="7" type="ORF">CAC42_743</name>
</gene>
<name>A0A2K1QJY3_9PEZI</name>
<dbReference type="Pfam" id="PF03109">
    <property type="entry name" value="ABC1"/>
    <property type="match status" value="1"/>
</dbReference>
<evidence type="ECO:0000256" key="2">
    <source>
        <dbReference type="ARBA" id="ARBA00022679"/>
    </source>
</evidence>
<evidence type="ECO:0000256" key="4">
    <source>
        <dbReference type="ARBA" id="ARBA00022840"/>
    </source>
</evidence>
<organism evidence="7 8">
    <name type="scientific">Sphaceloma murrayae</name>
    <dbReference type="NCBI Taxonomy" id="2082308"/>
    <lineage>
        <taxon>Eukaryota</taxon>
        <taxon>Fungi</taxon>
        <taxon>Dikarya</taxon>
        <taxon>Ascomycota</taxon>
        <taxon>Pezizomycotina</taxon>
        <taxon>Dothideomycetes</taxon>
        <taxon>Dothideomycetidae</taxon>
        <taxon>Myriangiales</taxon>
        <taxon>Elsinoaceae</taxon>
        <taxon>Sphaceloma</taxon>
    </lineage>
</organism>
<dbReference type="EMBL" id="NKHZ01000070">
    <property type="protein sequence ID" value="PNS15484.1"/>
    <property type="molecule type" value="Genomic_DNA"/>
</dbReference>
<feature type="region of interest" description="Disordered" evidence="5">
    <location>
        <begin position="134"/>
        <end position="348"/>
    </location>
</feature>
<evidence type="ECO:0000259" key="6">
    <source>
        <dbReference type="Pfam" id="PF03109"/>
    </source>
</evidence>
<dbReference type="PANTHER" id="PTHR43851">
    <property type="match status" value="1"/>
</dbReference>
<dbReference type="AlphaFoldDB" id="A0A2K1QJY3"/>
<feature type="domain" description="ABC1 atypical kinase-like" evidence="6">
    <location>
        <begin position="555"/>
        <end position="797"/>
    </location>
</feature>
<accession>A0A2K1QJY3</accession>
<dbReference type="OrthoDB" id="201153at2759"/>
<feature type="compositionally biased region" description="Low complexity" evidence="5">
    <location>
        <begin position="274"/>
        <end position="307"/>
    </location>
</feature>
<feature type="compositionally biased region" description="Polar residues" evidence="5">
    <location>
        <begin position="393"/>
        <end position="402"/>
    </location>
</feature>
<feature type="compositionally biased region" description="Basic and acidic residues" evidence="5">
    <location>
        <begin position="411"/>
        <end position="436"/>
    </location>
</feature>
<keyword evidence="8" id="KW-1185">Reference proteome</keyword>
<evidence type="ECO:0000313" key="8">
    <source>
        <dbReference type="Proteomes" id="UP000243797"/>
    </source>
</evidence>
<dbReference type="GO" id="GO:0006744">
    <property type="term" value="P:ubiquinone biosynthetic process"/>
    <property type="evidence" value="ECO:0007669"/>
    <property type="project" value="TreeGrafter"/>
</dbReference>
<feature type="region of interest" description="Disordered" evidence="5">
    <location>
        <begin position="365"/>
        <end position="471"/>
    </location>
</feature>
<dbReference type="STRING" id="2082308.A0A2K1QJY3"/>
<dbReference type="InterPro" id="IPR004147">
    <property type="entry name" value="ABC1_dom"/>
</dbReference>
<dbReference type="InterPro" id="IPR034646">
    <property type="entry name" value="ADCK3_dom"/>
</dbReference>
<feature type="region of interest" description="Disordered" evidence="5">
    <location>
        <begin position="67"/>
        <end position="101"/>
    </location>
</feature>
<reference evidence="7 8" key="1">
    <citation type="submission" date="2017-06" db="EMBL/GenBank/DDBJ databases">
        <title>Draft genome sequence of a variant of Elsinoe murrayae.</title>
        <authorList>
            <person name="Cheng Q."/>
        </authorList>
    </citation>
    <scope>NUCLEOTIDE SEQUENCE [LARGE SCALE GENOMIC DNA]</scope>
    <source>
        <strain evidence="7 8">CQ-2017a</strain>
    </source>
</reference>
<protein>
    <submittedName>
        <fullName evidence="7">Protein ABC1, mitochondrial</fullName>
    </submittedName>
</protein>
<evidence type="ECO:0000256" key="1">
    <source>
        <dbReference type="ARBA" id="ARBA00009670"/>
    </source>
</evidence>
<comment type="caution">
    <text evidence="7">The sequence shown here is derived from an EMBL/GenBank/DDBJ whole genome shotgun (WGS) entry which is preliminary data.</text>
</comment>
<dbReference type="FunCoup" id="A0A2K1QJY3">
    <property type="interactions" value="381"/>
</dbReference>
<dbReference type="Proteomes" id="UP000243797">
    <property type="component" value="Unassembled WGS sequence"/>
</dbReference>
<evidence type="ECO:0000256" key="3">
    <source>
        <dbReference type="ARBA" id="ARBA00022741"/>
    </source>
</evidence>
<comment type="similarity">
    <text evidence="1">Belongs to the protein kinase superfamily. ADCK protein kinase family.</text>
</comment>
<keyword evidence="3" id="KW-0547">Nucleotide-binding</keyword>
<dbReference type="SUPFAM" id="SSF56112">
    <property type="entry name" value="Protein kinase-like (PK-like)"/>
    <property type="match status" value="1"/>
</dbReference>
<feature type="compositionally biased region" description="Basic and acidic residues" evidence="5">
    <location>
        <begin position="164"/>
        <end position="174"/>
    </location>
</feature>
<feature type="compositionally biased region" description="Basic and acidic residues" evidence="5">
    <location>
        <begin position="237"/>
        <end position="251"/>
    </location>
</feature>
<dbReference type="GO" id="GO:0016740">
    <property type="term" value="F:transferase activity"/>
    <property type="evidence" value="ECO:0007669"/>
    <property type="project" value="UniProtKB-KW"/>
</dbReference>
<dbReference type="GO" id="GO:0005524">
    <property type="term" value="F:ATP binding"/>
    <property type="evidence" value="ECO:0007669"/>
    <property type="project" value="UniProtKB-KW"/>
</dbReference>
<dbReference type="InterPro" id="IPR011009">
    <property type="entry name" value="Kinase-like_dom_sf"/>
</dbReference>
<dbReference type="CDD" id="cd13970">
    <property type="entry name" value="ABC1_ADCK3"/>
    <property type="match status" value="1"/>
</dbReference>
<sequence>MSGKRLLDAARFYGALRSVVKTHFTIRSQQLDSFSKTSSLAKAVKNQTDRVTVTAGAAYALARRFAETDTQRATPSGREAYSTTSAIPRKDAGQSEGTPVHDQVAGLKQDHHYERSEGNAVQEPAPQGSIDVTQEKARRHALPDGTIPPEGSALGQGGLLGKDTTSRRGTEPRQDPMTSDSKQSDLSVSQAEPQRDALTDGSVPPAGAPIGKGPEIGGEDTYSDRPDPEPSKQPLEQQHRSGEELRPKDSTRSTIPDPSFAARKAQQLSEMQIPSQSASEVPESSSPDTFSSRPRTTSTTLSSLPRTKIPKNAETSEGAGSLQGQRINQDVYYDASPETKRDSVTDEAVPEGIDLNIFHSPQVASLINSGGRDDRRKAYEKALKEAREKRASEGSQKTTASNAGPLWGEGDVVRDESDRVLNPEKPDVAETKDTKDLAASLAAEAKQQETEGALASGPSTPKSGLHESSVPSSRLGRIWQFSGLATSMAFGAVSESFRRATGSGTDGSIMLSEANMNRLVSKLSRMRGAALKLGQMMSFQDSKLLPPAINAVLARVQDSADYMPPYQRDQVLARNLGADWKDLFSSFEDVPIAAASIGQVHKAVLAANNQTVAVKVQYPGVRDSITSDLNNISLLLTASRLLPKGLYLDKTIANAKTELAWECDYVREAECGRRFHSLLQNEADVFTVPKVYTEASGPEVLTAEFMGGKAVTKIPDLTQQERDWIGTQILRLCLRELMEWRFMQTDPNWTNFLYNRQTGKLELLDFGASREYPAEFVTPYVQLLIAASKNDRATVRERSIELGYLTGQESKAMLEAHVDSILTLAEPFLEGADLEDGVYDFRDQTITDRVRSKIGLMVRERLAPPPEETYSLHRKLSGAFLLCARLGSRVGTRGMFEEAVENWRDVGNHV</sequence>
<evidence type="ECO:0000313" key="7">
    <source>
        <dbReference type="EMBL" id="PNS15484.1"/>
    </source>
</evidence>
<feature type="compositionally biased region" description="Polar residues" evidence="5">
    <location>
        <begin position="176"/>
        <end position="192"/>
    </location>
</feature>
<proteinExistence type="inferred from homology"/>
<keyword evidence="2" id="KW-0808">Transferase</keyword>